<name>A0AAV9GJ02_9PEZI</name>
<keyword evidence="3" id="KW-1185">Reference proteome</keyword>
<feature type="chain" id="PRO_5043328535" description="Secreted protein" evidence="1">
    <location>
        <begin position="20"/>
        <end position="217"/>
    </location>
</feature>
<reference evidence="2" key="1">
    <citation type="journal article" date="2023" name="Mol. Phylogenet. Evol.">
        <title>Genome-scale phylogeny and comparative genomics of the fungal order Sordariales.</title>
        <authorList>
            <person name="Hensen N."/>
            <person name="Bonometti L."/>
            <person name="Westerberg I."/>
            <person name="Brannstrom I.O."/>
            <person name="Guillou S."/>
            <person name="Cros-Aarteil S."/>
            <person name="Calhoun S."/>
            <person name="Haridas S."/>
            <person name="Kuo A."/>
            <person name="Mondo S."/>
            <person name="Pangilinan J."/>
            <person name="Riley R."/>
            <person name="LaButti K."/>
            <person name="Andreopoulos B."/>
            <person name="Lipzen A."/>
            <person name="Chen C."/>
            <person name="Yan M."/>
            <person name="Daum C."/>
            <person name="Ng V."/>
            <person name="Clum A."/>
            <person name="Steindorff A."/>
            <person name="Ohm R.A."/>
            <person name="Martin F."/>
            <person name="Silar P."/>
            <person name="Natvig D.O."/>
            <person name="Lalanne C."/>
            <person name="Gautier V."/>
            <person name="Ament-Velasquez S.L."/>
            <person name="Kruys A."/>
            <person name="Hutchinson M.I."/>
            <person name="Powell A.J."/>
            <person name="Barry K."/>
            <person name="Miller A.N."/>
            <person name="Grigoriev I.V."/>
            <person name="Debuchy R."/>
            <person name="Gladieux P."/>
            <person name="Hiltunen Thoren M."/>
            <person name="Johannesson H."/>
        </authorList>
    </citation>
    <scope>NUCLEOTIDE SEQUENCE</scope>
    <source>
        <strain evidence="2">PSN243</strain>
    </source>
</reference>
<sequence>MKLVYLSTSLMWAVTLVVSSPSRLDLRQEDGVPEGYTIQPLVFTGRIEADGPNVTLSGDAQSIYNQILELNPNYDPTVFPEYIANQQIAADAMARKRSDAGALFKRDRIECGHGERISQSDLACPPQLRMLNNIQGLCEVGARACARTACGNQCGVWLCNDNTFPVGVWCPNIAGDGLDIANECTWRDDLGIVSTLHGRIWRDLGHGWNVQVSRCTL</sequence>
<evidence type="ECO:0008006" key="4">
    <source>
        <dbReference type="Google" id="ProtNLM"/>
    </source>
</evidence>
<proteinExistence type="predicted"/>
<comment type="caution">
    <text evidence="2">The sequence shown here is derived from an EMBL/GenBank/DDBJ whole genome shotgun (WGS) entry which is preliminary data.</text>
</comment>
<reference evidence="2" key="2">
    <citation type="submission" date="2023-05" db="EMBL/GenBank/DDBJ databases">
        <authorList>
            <consortium name="Lawrence Berkeley National Laboratory"/>
            <person name="Steindorff A."/>
            <person name="Hensen N."/>
            <person name="Bonometti L."/>
            <person name="Westerberg I."/>
            <person name="Brannstrom I.O."/>
            <person name="Guillou S."/>
            <person name="Cros-Aarteil S."/>
            <person name="Calhoun S."/>
            <person name="Haridas S."/>
            <person name="Kuo A."/>
            <person name="Mondo S."/>
            <person name="Pangilinan J."/>
            <person name="Riley R."/>
            <person name="Labutti K."/>
            <person name="Andreopoulos B."/>
            <person name="Lipzen A."/>
            <person name="Chen C."/>
            <person name="Yanf M."/>
            <person name="Daum C."/>
            <person name="Ng V."/>
            <person name="Clum A."/>
            <person name="Ohm R."/>
            <person name="Martin F."/>
            <person name="Silar P."/>
            <person name="Natvig D."/>
            <person name="Lalanne C."/>
            <person name="Gautier V."/>
            <person name="Ament-Velasquez S.L."/>
            <person name="Kruys A."/>
            <person name="Hutchinson M.I."/>
            <person name="Powell A.J."/>
            <person name="Barry K."/>
            <person name="Miller A.N."/>
            <person name="Grigoriev I.V."/>
            <person name="Debuchy R."/>
            <person name="Gladieux P."/>
            <person name="Thoren M.H."/>
            <person name="Johannesson H."/>
        </authorList>
    </citation>
    <scope>NUCLEOTIDE SEQUENCE</scope>
    <source>
        <strain evidence="2">PSN243</strain>
    </source>
</reference>
<evidence type="ECO:0000313" key="2">
    <source>
        <dbReference type="EMBL" id="KAK4448450.1"/>
    </source>
</evidence>
<evidence type="ECO:0000256" key="1">
    <source>
        <dbReference type="SAM" id="SignalP"/>
    </source>
</evidence>
<keyword evidence="1" id="KW-0732">Signal</keyword>
<gene>
    <name evidence="2" type="ORF">QBC34DRAFT_381361</name>
</gene>
<dbReference type="AlphaFoldDB" id="A0AAV9GJ02"/>
<dbReference type="Proteomes" id="UP001321760">
    <property type="component" value="Unassembled WGS sequence"/>
</dbReference>
<organism evidence="2 3">
    <name type="scientific">Podospora aff. communis PSN243</name>
    <dbReference type="NCBI Taxonomy" id="3040156"/>
    <lineage>
        <taxon>Eukaryota</taxon>
        <taxon>Fungi</taxon>
        <taxon>Dikarya</taxon>
        <taxon>Ascomycota</taxon>
        <taxon>Pezizomycotina</taxon>
        <taxon>Sordariomycetes</taxon>
        <taxon>Sordariomycetidae</taxon>
        <taxon>Sordariales</taxon>
        <taxon>Podosporaceae</taxon>
        <taxon>Podospora</taxon>
    </lineage>
</organism>
<evidence type="ECO:0000313" key="3">
    <source>
        <dbReference type="Proteomes" id="UP001321760"/>
    </source>
</evidence>
<accession>A0AAV9GJ02</accession>
<protein>
    <recommendedName>
        <fullName evidence="4">Secreted protein</fullName>
    </recommendedName>
</protein>
<feature type="signal peptide" evidence="1">
    <location>
        <begin position="1"/>
        <end position="19"/>
    </location>
</feature>
<dbReference type="EMBL" id="MU865943">
    <property type="protein sequence ID" value="KAK4448450.1"/>
    <property type="molecule type" value="Genomic_DNA"/>
</dbReference>